<reference evidence="1" key="1">
    <citation type="submission" date="2021-06" db="EMBL/GenBank/DDBJ databases">
        <title>Parelaphostrongylus tenuis whole genome reference sequence.</title>
        <authorList>
            <person name="Garwood T.J."/>
            <person name="Larsen P.A."/>
            <person name="Fountain-Jones N.M."/>
            <person name="Garbe J.R."/>
            <person name="Macchietto M.G."/>
            <person name="Kania S.A."/>
            <person name="Gerhold R.W."/>
            <person name="Richards J.E."/>
            <person name="Wolf T.M."/>
        </authorList>
    </citation>
    <scope>NUCLEOTIDE SEQUENCE</scope>
    <source>
        <strain evidence="1">MNPRO001-30</strain>
        <tissue evidence="1">Meninges</tissue>
    </source>
</reference>
<comment type="caution">
    <text evidence="1">The sequence shown here is derived from an EMBL/GenBank/DDBJ whole genome shotgun (WGS) entry which is preliminary data.</text>
</comment>
<protein>
    <submittedName>
        <fullName evidence="1">Uncharacterized protein</fullName>
    </submittedName>
</protein>
<evidence type="ECO:0000313" key="1">
    <source>
        <dbReference type="EMBL" id="KAJ1371573.1"/>
    </source>
</evidence>
<gene>
    <name evidence="1" type="ORF">KIN20_033547</name>
</gene>
<sequence>MRAQVGAWERHLGGLKYYATSTVTSPHRKEARDELTLMMQRQRMRLTERKLAMRLTLMMQRHEIMRLIERKLAMRLTLIMQREEIMDARLDLELIQKNALKLS</sequence>
<name>A0AAD5WJA9_PARTN</name>
<keyword evidence="2" id="KW-1185">Reference proteome</keyword>
<dbReference type="AlphaFoldDB" id="A0AAD5WJA9"/>
<evidence type="ECO:0000313" key="2">
    <source>
        <dbReference type="Proteomes" id="UP001196413"/>
    </source>
</evidence>
<organism evidence="1 2">
    <name type="scientific">Parelaphostrongylus tenuis</name>
    <name type="common">Meningeal worm</name>
    <dbReference type="NCBI Taxonomy" id="148309"/>
    <lineage>
        <taxon>Eukaryota</taxon>
        <taxon>Metazoa</taxon>
        <taxon>Ecdysozoa</taxon>
        <taxon>Nematoda</taxon>
        <taxon>Chromadorea</taxon>
        <taxon>Rhabditida</taxon>
        <taxon>Rhabditina</taxon>
        <taxon>Rhabditomorpha</taxon>
        <taxon>Strongyloidea</taxon>
        <taxon>Metastrongylidae</taxon>
        <taxon>Parelaphostrongylus</taxon>
    </lineage>
</organism>
<proteinExistence type="predicted"/>
<dbReference type="Proteomes" id="UP001196413">
    <property type="component" value="Unassembled WGS sequence"/>
</dbReference>
<accession>A0AAD5WJA9</accession>
<dbReference type="EMBL" id="JAHQIW010007004">
    <property type="protein sequence ID" value="KAJ1371573.1"/>
    <property type="molecule type" value="Genomic_DNA"/>
</dbReference>